<dbReference type="GO" id="GO:0005524">
    <property type="term" value="F:ATP binding"/>
    <property type="evidence" value="ECO:0007669"/>
    <property type="project" value="UniProtKB-KW"/>
</dbReference>
<dbReference type="GO" id="GO:0050567">
    <property type="term" value="F:glutaminyl-tRNA synthase (glutamine-hydrolyzing) activity"/>
    <property type="evidence" value="ECO:0007669"/>
    <property type="project" value="UniProtKB-UniRule"/>
</dbReference>
<evidence type="ECO:0000256" key="6">
    <source>
        <dbReference type="ARBA" id="ARBA00022917"/>
    </source>
</evidence>
<dbReference type="EMBL" id="MFRE01000022">
    <property type="protein sequence ID" value="OGH93778.1"/>
    <property type="molecule type" value="Genomic_DNA"/>
</dbReference>
<feature type="domain" description="Asn/Gln amidotransferase" evidence="11">
    <location>
        <begin position="404"/>
        <end position="551"/>
    </location>
</feature>
<dbReference type="SUPFAM" id="SSF55931">
    <property type="entry name" value="Glutamine synthetase/guanido kinase"/>
    <property type="match status" value="1"/>
</dbReference>
<dbReference type="InterPro" id="IPR023168">
    <property type="entry name" value="GatB_Yqey_C_2"/>
</dbReference>
<dbReference type="PROSITE" id="PS01234">
    <property type="entry name" value="GATB"/>
    <property type="match status" value="1"/>
</dbReference>
<dbReference type="InterPro" id="IPR006075">
    <property type="entry name" value="Asn/Gln-tRNA_Trfase_suB/E_cat"/>
</dbReference>
<name>A0A1F6PCD0_9BACT</name>
<comment type="catalytic activity">
    <reaction evidence="9 10">
        <text>L-glutamyl-tRNA(Gln) + L-glutamine + ATP + H2O = L-glutaminyl-tRNA(Gln) + L-glutamate + ADP + phosphate + H(+)</text>
        <dbReference type="Rhea" id="RHEA:17521"/>
        <dbReference type="Rhea" id="RHEA-COMP:9681"/>
        <dbReference type="Rhea" id="RHEA-COMP:9684"/>
        <dbReference type="ChEBI" id="CHEBI:15377"/>
        <dbReference type="ChEBI" id="CHEBI:15378"/>
        <dbReference type="ChEBI" id="CHEBI:29985"/>
        <dbReference type="ChEBI" id="CHEBI:30616"/>
        <dbReference type="ChEBI" id="CHEBI:43474"/>
        <dbReference type="ChEBI" id="CHEBI:58359"/>
        <dbReference type="ChEBI" id="CHEBI:78520"/>
        <dbReference type="ChEBI" id="CHEBI:78521"/>
        <dbReference type="ChEBI" id="CHEBI:456216"/>
    </reaction>
</comment>
<evidence type="ECO:0000256" key="4">
    <source>
        <dbReference type="ARBA" id="ARBA00022741"/>
    </source>
</evidence>
<organism evidence="12 13">
    <name type="scientific">Candidatus Magasanikbacteria bacterium RIFOXYD2_FULL_41_14</name>
    <dbReference type="NCBI Taxonomy" id="1798709"/>
    <lineage>
        <taxon>Bacteria</taxon>
        <taxon>Candidatus Magasanikiibacteriota</taxon>
    </lineage>
</organism>
<keyword evidence="4 10" id="KW-0547">Nucleotide-binding</keyword>
<sequence length="552" mass="61369">MKTKYTAIIGMEIHVELKTKSKMFCACKNDPDHGSPNTNICPVCLAHPGTLPVPNAGAICDIVKIATALGCKIATESKFDRKHYFYPDLPKAYQISQFDEPVGEHGKIELNLIGTKNHRDSAIIGITRVHMEEDTAKLTHAPAGVGVIPVQAGIQGSPEQVRGDKTFSFVDFNRAGVPLVEIVSDPDVQSGIEAKAYCQELQTIFRYLGVSNADMEKGQMRCEANISVQETGKFVDEDGVIKPIGDYKLNNKVEVKNINSFRAVEKAIDFEIKRQTEIIEKDETWPQQTRGWSDDKGETVMQRIKETSADYRYFPEPDIPPFNPQKIAGDIVLPELPTQKRARFHTEYGFSYADSAILATDPYWAAYAEDVYSDLVEWLHSLPVSVPPSGTTPGKPENKKTTSEILDNKKSALAKLTGNWLTSKLMGAMAERKIDIRILKLSPENFSELLALFYTNRVNSTNATKILNEMLDANTDIDPTHIMEEKGYGQMSDEGALGAVVDEVIKSYPEQVSKFKAGKEPLLQFLKGMVMKTTEGNADPVVAEKLLREKMK</sequence>
<dbReference type="SMART" id="SM00845">
    <property type="entry name" value="GatB_Yqey"/>
    <property type="match status" value="1"/>
</dbReference>
<dbReference type="InterPro" id="IPR018027">
    <property type="entry name" value="Asn/Gln_amidotransferase"/>
</dbReference>
<dbReference type="Pfam" id="PF02934">
    <property type="entry name" value="GatB_N"/>
    <property type="match status" value="1"/>
</dbReference>
<dbReference type="GO" id="GO:0006412">
    <property type="term" value="P:translation"/>
    <property type="evidence" value="ECO:0007669"/>
    <property type="project" value="UniProtKB-UniRule"/>
</dbReference>
<gene>
    <name evidence="10" type="primary">gatB</name>
    <name evidence="12" type="ORF">A2538_02760</name>
</gene>
<evidence type="ECO:0000256" key="3">
    <source>
        <dbReference type="ARBA" id="ARBA00022598"/>
    </source>
</evidence>
<dbReference type="InterPro" id="IPR004413">
    <property type="entry name" value="GatB"/>
</dbReference>
<evidence type="ECO:0000256" key="8">
    <source>
        <dbReference type="ARBA" id="ARBA00047380"/>
    </source>
</evidence>
<evidence type="ECO:0000259" key="11">
    <source>
        <dbReference type="SMART" id="SM00845"/>
    </source>
</evidence>
<keyword evidence="5 10" id="KW-0067">ATP-binding</keyword>
<evidence type="ECO:0000256" key="7">
    <source>
        <dbReference type="ARBA" id="ARBA00024799"/>
    </source>
</evidence>
<comment type="caution">
    <text evidence="12">The sequence shown here is derived from an EMBL/GenBank/DDBJ whole genome shotgun (WGS) entry which is preliminary data.</text>
</comment>
<dbReference type="Pfam" id="PF02637">
    <property type="entry name" value="GatB_Yqey"/>
    <property type="match status" value="1"/>
</dbReference>
<dbReference type="EC" id="6.3.5.-" evidence="10"/>
<evidence type="ECO:0000256" key="5">
    <source>
        <dbReference type="ARBA" id="ARBA00022840"/>
    </source>
</evidence>
<evidence type="ECO:0000313" key="13">
    <source>
        <dbReference type="Proteomes" id="UP000178254"/>
    </source>
</evidence>
<dbReference type="AlphaFoldDB" id="A0A1F6PCD0"/>
<protein>
    <recommendedName>
        <fullName evidence="10">Aspartyl/glutamyl-tRNA(Asn/Gln) amidotransferase subunit B</fullName>
        <shortName evidence="10">Asp/Glu-ADT subunit B</shortName>
        <ecNumber evidence="10">6.3.5.-</ecNumber>
    </recommendedName>
</protein>
<dbReference type="NCBIfam" id="TIGR00133">
    <property type="entry name" value="gatB"/>
    <property type="match status" value="1"/>
</dbReference>
<dbReference type="Gene3D" id="1.10.10.410">
    <property type="match status" value="1"/>
</dbReference>
<evidence type="ECO:0000256" key="9">
    <source>
        <dbReference type="ARBA" id="ARBA00047913"/>
    </source>
</evidence>
<dbReference type="InterPro" id="IPR017959">
    <property type="entry name" value="Asn/Gln-tRNA_amidoTrfase_suB/E"/>
</dbReference>
<dbReference type="InterPro" id="IPR017958">
    <property type="entry name" value="Gln-tRNA_amidoTrfase_suB_CS"/>
</dbReference>
<evidence type="ECO:0000313" key="12">
    <source>
        <dbReference type="EMBL" id="OGH93778.1"/>
    </source>
</evidence>
<keyword evidence="6 10" id="KW-0648">Protein biosynthesis</keyword>
<dbReference type="HAMAP" id="MF_00121">
    <property type="entry name" value="GatB"/>
    <property type="match status" value="1"/>
</dbReference>
<evidence type="ECO:0000256" key="10">
    <source>
        <dbReference type="HAMAP-Rule" id="MF_00121"/>
    </source>
</evidence>
<dbReference type="FunFam" id="1.10.10.410:FF:000001">
    <property type="entry name" value="Aspartyl/glutamyl-tRNA(Asn/Gln) amidotransferase subunit B"/>
    <property type="match status" value="1"/>
</dbReference>
<dbReference type="InterPro" id="IPR003789">
    <property type="entry name" value="Asn/Gln_tRNA_amidoTrase-B-like"/>
</dbReference>
<proteinExistence type="inferred from homology"/>
<dbReference type="GO" id="GO:0050566">
    <property type="term" value="F:asparaginyl-tRNA synthase (glutamine-hydrolyzing) activity"/>
    <property type="evidence" value="ECO:0007669"/>
    <property type="project" value="RHEA"/>
</dbReference>
<evidence type="ECO:0000256" key="2">
    <source>
        <dbReference type="ARBA" id="ARBA00011123"/>
    </source>
</evidence>
<reference evidence="12 13" key="1">
    <citation type="journal article" date="2016" name="Nat. Commun.">
        <title>Thousands of microbial genomes shed light on interconnected biogeochemical processes in an aquifer system.</title>
        <authorList>
            <person name="Anantharaman K."/>
            <person name="Brown C.T."/>
            <person name="Hug L.A."/>
            <person name="Sharon I."/>
            <person name="Castelle C.J."/>
            <person name="Probst A.J."/>
            <person name="Thomas B.C."/>
            <person name="Singh A."/>
            <person name="Wilkins M.J."/>
            <person name="Karaoz U."/>
            <person name="Brodie E.L."/>
            <person name="Williams K.H."/>
            <person name="Hubbard S.S."/>
            <person name="Banfield J.F."/>
        </authorList>
    </citation>
    <scope>NUCLEOTIDE SEQUENCE [LARGE SCALE GENOMIC DNA]</scope>
</reference>
<dbReference type="STRING" id="1798709.A2538_02760"/>
<comment type="subunit">
    <text evidence="2 10">Heterotrimer of A, B and C subunits.</text>
</comment>
<comment type="similarity">
    <text evidence="1 10">Belongs to the GatB/GatE family. GatB subfamily.</text>
</comment>
<dbReference type="NCBIfam" id="NF004012">
    <property type="entry name" value="PRK05477.1-2"/>
    <property type="match status" value="1"/>
</dbReference>
<evidence type="ECO:0000256" key="1">
    <source>
        <dbReference type="ARBA" id="ARBA00005306"/>
    </source>
</evidence>
<comment type="catalytic activity">
    <reaction evidence="8 10">
        <text>L-aspartyl-tRNA(Asn) + L-glutamine + ATP + H2O = L-asparaginyl-tRNA(Asn) + L-glutamate + ADP + phosphate + 2 H(+)</text>
        <dbReference type="Rhea" id="RHEA:14513"/>
        <dbReference type="Rhea" id="RHEA-COMP:9674"/>
        <dbReference type="Rhea" id="RHEA-COMP:9677"/>
        <dbReference type="ChEBI" id="CHEBI:15377"/>
        <dbReference type="ChEBI" id="CHEBI:15378"/>
        <dbReference type="ChEBI" id="CHEBI:29985"/>
        <dbReference type="ChEBI" id="CHEBI:30616"/>
        <dbReference type="ChEBI" id="CHEBI:43474"/>
        <dbReference type="ChEBI" id="CHEBI:58359"/>
        <dbReference type="ChEBI" id="CHEBI:78515"/>
        <dbReference type="ChEBI" id="CHEBI:78516"/>
        <dbReference type="ChEBI" id="CHEBI:456216"/>
    </reaction>
</comment>
<dbReference type="SUPFAM" id="SSF89095">
    <property type="entry name" value="GatB/YqeY motif"/>
    <property type="match status" value="2"/>
</dbReference>
<dbReference type="PANTHER" id="PTHR11659:SF4">
    <property type="entry name" value="ASPARTYL_GLUTAMYL-TRNA(GLN) AMIDOTRANSFERASE SUBUNIT B_E CATALYTIC DOMAIN-CONTAINING PROTEIN"/>
    <property type="match status" value="1"/>
</dbReference>
<comment type="function">
    <text evidence="7 10">Allows the formation of correctly charged Asn-tRNA(Asn) or Gln-tRNA(Gln) through the transamidation of misacylated Asp-tRNA(Asn) or Glu-tRNA(Gln) in organisms which lack either or both of asparaginyl-tRNA or glutaminyl-tRNA synthetases. The reaction takes place in the presence of glutamine and ATP through an activated phospho-Asp-tRNA(Asn) or phospho-Glu-tRNA(Gln).</text>
</comment>
<accession>A0A1F6PCD0</accession>
<dbReference type="Proteomes" id="UP000178254">
    <property type="component" value="Unassembled WGS sequence"/>
</dbReference>
<dbReference type="PANTHER" id="PTHR11659">
    <property type="entry name" value="GLUTAMYL-TRNA GLN AMIDOTRANSFERASE SUBUNIT B MITOCHONDRIAL AND PROKARYOTIC PET112-RELATED"/>
    <property type="match status" value="1"/>
</dbReference>
<dbReference type="InterPro" id="IPR014746">
    <property type="entry name" value="Gln_synth/guanido_kin_cat_dom"/>
</dbReference>
<keyword evidence="3 10" id="KW-0436">Ligase</keyword>